<protein>
    <submittedName>
        <fullName evidence="1">Phage portal protein</fullName>
    </submittedName>
</protein>
<dbReference type="RefSeq" id="WP_188858828.1">
    <property type="nucleotide sequence ID" value="NZ_BMOS01000031.1"/>
</dbReference>
<keyword evidence="2" id="KW-1185">Reference proteome</keyword>
<dbReference type="AlphaFoldDB" id="A0A917Y395"/>
<dbReference type="InterPro" id="IPR006428">
    <property type="entry name" value="Portal_SPP1-type"/>
</dbReference>
<organism evidence="1 2">
    <name type="scientific">Oceanobacillus indicireducens</name>
    <dbReference type="NCBI Taxonomy" id="1004261"/>
    <lineage>
        <taxon>Bacteria</taxon>
        <taxon>Bacillati</taxon>
        <taxon>Bacillota</taxon>
        <taxon>Bacilli</taxon>
        <taxon>Bacillales</taxon>
        <taxon>Bacillaceae</taxon>
        <taxon>Oceanobacillus</taxon>
    </lineage>
</organism>
<sequence>MATDVLIKENKLLKQRFPDEANKHYTYPSIDKLLDNLNHLADMIENHKSVQRPRLRTLENYYKGNNETILEGQRRKEEHQADNRATHNFAKYVSQFIQGYMVGIPLKTSYDDKNVEEMLRDMNRINDADEHNSELILDQSIFGRAYELLYRSKADENRFTTVDVMNTFVIYDDTVERTPIAGVRYFYNDYTKEESVYLYTDTYRIIYKIDEDGKLTEDDAEPHVFGGVPIIEYENNRFRQGDFEDVLTLIDLYDGAQSDIANYSQDLNDAILAIFGRFDLDGYGDKDPLEIMKMMKDANLFHFEPPVDGEGREGRADAKYLYKQYDVQGSEAYKTRLANDIHLFTATPNMNDERFSANQSGEAMKYKLFLLEQKRAAKERRFKKSLRDRYRLINNVMKMASEGEFDVSKLTITFTENLPKNIAQEMEWFNAAGGRLSQKTMIDQLRFVENADEELERIEEEEKRKPINKNLYDFPGDKIEEVTADGE</sequence>
<reference evidence="1" key="1">
    <citation type="journal article" date="2014" name="Int. J. Syst. Evol. Microbiol.">
        <title>Complete genome sequence of Corynebacterium casei LMG S-19264T (=DSM 44701T), isolated from a smear-ripened cheese.</title>
        <authorList>
            <consortium name="US DOE Joint Genome Institute (JGI-PGF)"/>
            <person name="Walter F."/>
            <person name="Albersmeier A."/>
            <person name="Kalinowski J."/>
            <person name="Ruckert C."/>
        </authorList>
    </citation>
    <scope>NUCLEOTIDE SEQUENCE</scope>
    <source>
        <strain evidence="1">JCM 17251</strain>
    </source>
</reference>
<gene>
    <name evidence="1" type="ORF">GCM10007971_32110</name>
</gene>
<reference evidence="1" key="2">
    <citation type="submission" date="2020-09" db="EMBL/GenBank/DDBJ databases">
        <authorList>
            <person name="Sun Q."/>
            <person name="Ohkuma M."/>
        </authorList>
    </citation>
    <scope>NUCLEOTIDE SEQUENCE</scope>
    <source>
        <strain evidence="1">JCM 17251</strain>
    </source>
</reference>
<accession>A0A917Y395</accession>
<dbReference type="Proteomes" id="UP000624041">
    <property type="component" value="Unassembled WGS sequence"/>
</dbReference>
<dbReference type="NCBIfam" id="TIGR01538">
    <property type="entry name" value="portal_SPP1"/>
    <property type="match status" value="1"/>
</dbReference>
<name>A0A917Y395_9BACI</name>
<evidence type="ECO:0000313" key="1">
    <source>
        <dbReference type="EMBL" id="GGN64337.1"/>
    </source>
</evidence>
<dbReference type="Pfam" id="PF05133">
    <property type="entry name" value="SPP1_portal"/>
    <property type="match status" value="1"/>
</dbReference>
<dbReference type="EMBL" id="BMOS01000031">
    <property type="protein sequence ID" value="GGN64337.1"/>
    <property type="molecule type" value="Genomic_DNA"/>
</dbReference>
<dbReference type="InterPro" id="IPR021145">
    <property type="entry name" value="Portal_protein_SPP1_Gp6-like"/>
</dbReference>
<comment type="caution">
    <text evidence="1">The sequence shown here is derived from an EMBL/GenBank/DDBJ whole genome shotgun (WGS) entry which is preliminary data.</text>
</comment>
<evidence type="ECO:0000313" key="2">
    <source>
        <dbReference type="Proteomes" id="UP000624041"/>
    </source>
</evidence>
<proteinExistence type="predicted"/>